<name>A0A8X6PJL1_NEPPI</name>
<sequence>MPAEPSSLSQSALLTHPRIQDTRNGGTSILMGQAQCSASWTSAGPWVGRPKTMGVAISGAFPGPLDGRLRAPTSAVISYA</sequence>
<feature type="region of interest" description="Disordered" evidence="1">
    <location>
        <begin position="1"/>
        <end position="26"/>
    </location>
</feature>
<keyword evidence="3" id="KW-1185">Reference proteome</keyword>
<gene>
    <name evidence="2" type="ORF">NPIL_416261</name>
</gene>
<evidence type="ECO:0000313" key="2">
    <source>
        <dbReference type="EMBL" id="GFT74638.1"/>
    </source>
</evidence>
<dbReference type="Proteomes" id="UP000887013">
    <property type="component" value="Unassembled WGS sequence"/>
</dbReference>
<evidence type="ECO:0000256" key="1">
    <source>
        <dbReference type="SAM" id="MobiDB-lite"/>
    </source>
</evidence>
<protein>
    <submittedName>
        <fullName evidence="2">Uncharacterized protein</fullName>
    </submittedName>
</protein>
<dbReference type="EMBL" id="BMAW01117339">
    <property type="protein sequence ID" value="GFT74638.1"/>
    <property type="molecule type" value="Genomic_DNA"/>
</dbReference>
<comment type="caution">
    <text evidence="2">The sequence shown here is derived from an EMBL/GenBank/DDBJ whole genome shotgun (WGS) entry which is preliminary data.</text>
</comment>
<accession>A0A8X6PJL1</accession>
<dbReference type="AlphaFoldDB" id="A0A8X6PJL1"/>
<reference evidence="2" key="1">
    <citation type="submission" date="2020-08" db="EMBL/GenBank/DDBJ databases">
        <title>Multicomponent nature underlies the extraordinary mechanical properties of spider dragline silk.</title>
        <authorList>
            <person name="Kono N."/>
            <person name="Nakamura H."/>
            <person name="Mori M."/>
            <person name="Yoshida Y."/>
            <person name="Ohtoshi R."/>
            <person name="Malay A.D."/>
            <person name="Moran D.A.P."/>
            <person name="Tomita M."/>
            <person name="Numata K."/>
            <person name="Arakawa K."/>
        </authorList>
    </citation>
    <scope>NUCLEOTIDE SEQUENCE</scope>
</reference>
<feature type="compositionally biased region" description="Polar residues" evidence="1">
    <location>
        <begin position="1"/>
        <end position="13"/>
    </location>
</feature>
<proteinExistence type="predicted"/>
<evidence type="ECO:0000313" key="3">
    <source>
        <dbReference type="Proteomes" id="UP000887013"/>
    </source>
</evidence>
<organism evidence="2 3">
    <name type="scientific">Nephila pilipes</name>
    <name type="common">Giant wood spider</name>
    <name type="synonym">Nephila maculata</name>
    <dbReference type="NCBI Taxonomy" id="299642"/>
    <lineage>
        <taxon>Eukaryota</taxon>
        <taxon>Metazoa</taxon>
        <taxon>Ecdysozoa</taxon>
        <taxon>Arthropoda</taxon>
        <taxon>Chelicerata</taxon>
        <taxon>Arachnida</taxon>
        <taxon>Araneae</taxon>
        <taxon>Araneomorphae</taxon>
        <taxon>Entelegynae</taxon>
        <taxon>Araneoidea</taxon>
        <taxon>Nephilidae</taxon>
        <taxon>Nephila</taxon>
    </lineage>
</organism>